<dbReference type="CDD" id="cd07134">
    <property type="entry name" value="ALDH_AlkH-like"/>
    <property type="match status" value="1"/>
</dbReference>
<reference evidence="8 9" key="1">
    <citation type="journal article" date="2013" name="Int. J. Syst. Evol. Microbiol.">
        <title>Marinoscillum luteum sp. nov., isolated from marine sediment.</title>
        <authorList>
            <person name="Cha I.T."/>
            <person name="Park S.J."/>
            <person name="Kim S.J."/>
            <person name="Kim J.G."/>
            <person name="Jung M.Y."/>
            <person name="Shin K.S."/>
            <person name="Kwon K.K."/>
            <person name="Yang S.H."/>
            <person name="Seo Y.S."/>
            <person name="Rhee S.K."/>
        </authorList>
    </citation>
    <scope>NUCLEOTIDE SEQUENCE [LARGE SCALE GENOMIC DNA]</scope>
    <source>
        <strain evidence="8 9">KCTC 23939</strain>
    </source>
</reference>
<dbReference type="InterPro" id="IPR016161">
    <property type="entry name" value="Ald_DH/histidinol_DH"/>
</dbReference>
<dbReference type="EMBL" id="JBIPKE010000016">
    <property type="protein sequence ID" value="MFH6983868.1"/>
    <property type="molecule type" value="Genomic_DNA"/>
</dbReference>
<dbReference type="PIRSF" id="PIRSF036492">
    <property type="entry name" value="ALDH"/>
    <property type="match status" value="1"/>
</dbReference>
<comment type="similarity">
    <text evidence="1 4 6">Belongs to the aldehyde dehydrogenase family.</text>
</comment>
<evidence type="ECO:0000259" key="7">
    <source>
        <dbReference type="Pfam" id="PF00171"/>
    </source>
</evidence>
<dbReference type="InterPro" id="IPR012394">
    <property type="entry name" value="Aldehyde_DH_NAD(P)"/>
</dbReference>
<dbReference type="Gene3D" id="3.40.309.10">
    <property type="entry name" value="Aldehyde Dehydrogenase, Chain A, domain 2"/>
    <property type="match status" value="1"/>
</dbReference>
<dbReference type="InterPro" id="IPR016162">
    <property type="entry name" value="Ald_DH_N"/>
</dbReference>
<dbReference type="PANTHER" id="PTHR43570:SF20">
    <property type="entry name" value="ALDEHYDE DEHYDROGENASE ALDX-RELATED"/>
    <property type="match status" value="1"/>
</dbReference>
<evidence type="ECO:0000256" key="1">
    <source>
        <dbReference type="ARBA" id="ARBA00009986"/>
    </source>
</evidence>
<protein>
    <recommendedName>
        <fullName evidence="4">Aldehyde dehydrogenase</fullName>
    </recommendedName>
</protein>
<evidence type="ECO:0000256" key="6">
    <source>
        <dbReference type="RuleBase" id="RU003345"/>
    </source>
</evidence>
<proteinExistence type="inferred from homology"/>
<feature type="active site" evidence="5">
    <location>
        <position position="216"/>
    </location>
</feature>
<comment type="caution">
    <text evidence="8">The sequence shown here is derived from an EMBL/GenBank/DDBJ whole genome shotgun (WGS) entry which is preliminary data.</text>
</comment>
<keyword evidence="3" id="KW-0520">NAD</keyword>
<evidence type="ECO:0000256" key="3">
    <source>
        <dbReference type="ARBA" id="ARBA00023027"/>
    </source>
</evidence>
<dbReference type="Gene3D" id="3.40.605.10">
    <property type="entry name" value="Aldehyde Dehydrogenase, Chain A, domain 1"/>
    <property type="match status" value="1"/>
</dbReference>
<organism evidence="8 9">
    <name type="scientific">Marinoscillum luteum</name>
    <dbReference type="NCBI Taxonomy" id="861051"/>
    <lineage>
        <taxon>Bacteria</taxon>
        <taxon>Pseudomonadati</taxon>
        <taxon>Bacteroidota</taxon>
        <taxon>Cytophagia</taxon>
        <taxon>Cytophagales</taxon>
        <taxon>Reichenbachiellaceae</taxon>
        <taxon>Marinoscillum</taxon>
    </lineage>
</organism>
<gene>
    <name evidence="8" type="ORF">ACHKAR_10470</name>
</gene>
<accession>A0ABW7N8C6</accession>
<evidence type="ECO:0000256" key="5">
    <source>
        <dbReference type="PROSITE-ProRule" id="PRU10007"/>
    </source>
</evidence>
<dbReference type="InterPro" id="IPR016163">
    <property type="entry name" value="Ald_DH_C"/>
</dbReference>
<dbReference type="RefSeq" id="WP_395417385.1">
    <property type="nucleotide sequence ID" value="NZ_JBIPKE010000016.1"/>
</dbReference>
<sequence length="467" mass="51544">MNPNTGDLNATALFESQKKAALLNRAGHWKDRRRKLRQLEKWILEHRDQIHQAVFKDLAKPASEVDITEVYPVLSECRHAISSLRKWTSPEPIDGSLSFLGTSAYVQYEPKGTSLIISPWNYPILLAIGPVVSSIAAGNTVVLKPSEFTPATNRVIREMIESLFPSDQVAILEGDAAVASELLSLPYDHIFFTGSPAVGKVVMTAAAKNLTSVTLELGGKSPTIVDETANIADAARKITWGKWINAGQTCVAPDYVFVHRSRLEALLAGLRSEAEKRYQDKHNYASIINTRHHERLSGALKDALEQGALLEFGGNVDAGGLYIQPTIVTQVTDQMHLMQEEIFGPILPVMAYDDLDEVIRYINDRPKPLALYHYSGSRAYKEKVLKHTSSGSVVINDSVLQFGHPHLPMGGVNNSGLGKSHGKAGFLAFSHGKAVLKQRVGFTVARTVYPPYTSFKKKLIELMLKYF</sequence>
<dbReference type="InterPro" id="IPR029510">
    <property type="entry name" value="Ald_DH_CS_GLU"/>
</dbReference>
<evidence type="ECO:0000256" key="2">
    <source>
        <dbReference type="ARBA" id="ARBA00023002"/>
    </source>
</evidence>
<keyword evidence="9" id="KW-1185">Reference proteome</keyword>
<feature type="domain" description="Aldehyde dehydrogenase" evidence="7">
    <location>
        <begin position="19"/>
        <end position="435"/>
    </location>
</feature>
<dbReference type="InterPro" id="IPR015590">
    <property type="entry name" value="Aldehyde_DH_dom"/>
</dbReference>
<dbReference type="PANTHER" id="PTHR43570">
    <property type="entry name" value="ALDEHYDE DEHYDROGENASE"/>
    <property type="match status" value="1"/>
</dbReference>
<dbReference type="PROSITE" id="PS00687">
    <property type="entry name" value="ALDEHYDE_DEHYDR_GLU"/>
    <property type="match status" value="1"/>
</dbReference>
<dbReference type="Pfam" id="PF00171">
    <property type="entry name" value="Aldedh"/>
    <property type="match status" value="1"/>
</dbReference>
<name>A0ABW7N8C6_9BACT</name>
<evidence type="ECO:0000313" key="8">
    <source>
        <dbReference type="EMBL" id="MFH6983868.1"/>
    </source>
</evidence>
<keyword evidence="2 4" id="KW-0560">Oxidoreductase</keyword>
<dbReference type="Proteomes" id="UP001610063">
    <property type="component" value="Unassembled WGS sequence"/>
</dbReference>
<evidence type="ECO:0000313" key="9">
    <source>
        <dbReference type="Proteomes" id="UP001610063"/>
    </source>
</evidence>
<evidence type="ECO:0000256" key="4">
    <source>
        <dbReference type="PIRNR" id="PIRNR036492"/>
    </source>
</evidence>
<dbReference type="SUPFAM" id="SSF53720">
    <property type="entry name" value="ALDH-like"/>
    <property type="match status" value="1"/>
</dbReference>